<dbReference type="InterPro" id="IPR001757">
    <property type="entry name" value="P_typ_ATPase"/>
</dbReference>
<feature type="transmembrane region" description="Helical" evidence="8">
    <location>
        <begin position="734"/>
        <end position="759"/>
    </location>
</feature>
<dbReference type="InterPro" id="IPR006068">
    <property type="entry name" value="ATPase_P-typ_cation-transptr_C"/>
</dbReference>
<evidence type="ECO:0000259" key="9">
    <source>
        <dbReference type="SMART" id="SM00831"/>
    </source>
</evidence>
<evidence type="ECO:0000313" key="11">
    <source>
        <dbReference type="Proteomes" id="UP000177171"/>
    </source>
</evidence>
<proteinExistence type="predicted"/>
<dbReference type="InterPro" id="IPR004014">
    <property type="entry name" value="ATPase_P-typ_cation-transptr_N"/>
</dbReference>
<dbReference type="InterPro" id="IPR059000">
    <property type="entry name" value="ATPase_P-type_domA"/>
</dbReference>
<dbReference type="SFLD" id="SFLDG00002">
    <property type="entry name" value="C1.7:_P-type_atpase_like"/>
    <property type="match status" value="1"/>
</dbReference>
<evidence type="ECO:0000256" key="4">
    <source>
        <dbReference type="ARBA" id="ARBA00022840"/>
    </source>
</evidence>
<evidence type="ECO:0000256" key="1">
    <source>
        <dbReference type="ARBA" id="ARBA00004141"/>
    </source>
</evidence>
<comment type="caution">
    <text evidence="10">The sequence shown here is derived from an EMBL/GenBank/DDBJ whole genome shotgun (WGS) entry which is preliminary data.</text>
</comment>
<dbReference type="Pfam" id="PF00122">
    <property type="entry name" value="E1-E2_ATPase"/>
    <property type="match status" value="1"/>
</dbReference>
<dbReference type="InterPro" id="IPR018303">
    <property type="entry name" value="ATPase_P-typ_P_site"/>
</dbReference>
<dbReference type="InterPro" id="IPR023214">
    <property type="entry name" value="HAD_sf"/>
</dbReference>
<dbReference type="SFLD" id="SFLDF00027">
    <property type="entry name" value="p-type_atpase"/>
    <property type="match status" value="1"/>
</dbReference>
<evidence type="ECO:0000256" key="5">
    <source>
        <dbReference type="ARBA" id="ARBA00022967"/>
    </source>
</evidence>
<dbReference type="Pfam" id="PF00690">
    <property type="entry name" value="Cation_ATPase_N"/>
    <property type="match status" value="1"/>
</dbReference>
<dbReference type="GO" id="GO:0005524">
    <property type="term" value="F:ATP binding"/>
    <property type="evidence" value="ECO:0007669"/>
    <property type="project" value="UniProtKB-KW"/>
</dbReference>
<dbReference type="Pfam" id="PF00702">
    <property type="entry name" value="Hydrolase"/>
    <property type="match status" value="1"/>
</dbReference>
<evidence type="ECO:0000256" key="7">
    <source>
        <dbReference type="ARBA" id="ARBA00023136"/>
    </source>
</evidence>
<feature type="transmembrane region" description="Helical" evidence="8">
    <location>
        <begin position="66"/>
        <end position="82"/>
    </location>
</feature>
<feature type="domain" description="Cation-transporting P-type ATPase N-terminal" evidence="9">
    <location>
        <begin position="9"/>
        <end position="83"/>
    </location>
</feature>
<dbReference type="PRINTS" id="PR00120">
    <property type="entry name" value="HATPASE"/>
</dbReference>
<keyword evidence="7 8" id="KW-0472">Membrane</keyword>
<feature type="transmembrane region" description="Helical" evidence="8">
    <location>
        <begin position="280"/>
        <end position="303"/>
    </location>
</feature>
<feature type="transmembrane region" description="Helical" evidence="8">
    <location>
        <begin position="771"/>
        <end position="790"/>
    </location>
</feature>
<dbReference type="Gene3D" id="3.40.50.1000">
    <property type="entry name" value="HAD superfamily/HAD-like"/>
    <property type="match status" value="1"/>
</dbReference>
<protein>
    <recommendedName>
        <fullName evidence="9">Cation-transporting P-type ATPase N-terminal domain-containing protein</fullName>
    </recommendedName>
</protein>
<dbReference type="SFLD" id="SFLDS00003">
    <property type="entry name" value="Haloacid_Dehalogenase"/>
    <property type="match status" value="1"/>
</dbReference>
<dbReference type="GO" id="GO:0016020">
    <property type="term" value="C:membrane"/>
    <property type="evidence" value="ECO:0007669"/>
    <property type="project" value="UniProtKB-SubCell"/>
</dbReference>
<keyword evidence="3" id="KW-0547">Nucleotide-binding</keyword>
<evidence type="ECO:0000256" key="3">
    <source>
        <dbReference type="ARBA" id="ARBA00022741"/>
    </source>
</evidence>
<dbReference type="InterPro" id="IPR008250">
    <property type="entry name" value="ATPase_P-typ_transduc_dom_A_sf"/>
</dbReference>
<name>A0A1G2LT10_9BACT</name>
<keyword evidence="4" id="KW-0067">ATP-binding</keyword>
<dbReference type="InterPro" id="IPR036412">
    <property type="entry name" value="HAD-like_sf"/>
</dbReference>
<evidence type="ECO:0000256" key="8">
    <source>
        <dbReference type="SAM" id="Phobius"/>
    </source>
</evidence>
<gene>
    <name evidence="10" type="ORF">A3G49_06050</name>
</gene>
<accession>A0A1G2LT10</accession>
<feature type="transmembrane region" description="Helical" evidence="8">
    <location>
        <begin position="662"/>
        <end position="685"/>
    </location>
</feature>
<dbReference type="Gene3D" id="2.70.150.10">
    <property type="entry name" value="Calcium-transporting ATPase, cytoplasmic transduction domain A"/>
    <property type="match status" value="1"/>
</dbReference>
<reference evidence="10 11" key="1">
    <citation type="journal article" date="2016" name="Nat. Commun.">
        <title>Thousands of microbial genomes shed light on interconnected biogeochemical processes in an aquifer system.</title>
        <authorList>
            <person name="Anantharaman K."/>
            <person name="Brown C.T."/>
            <person name="Hug L.A."/>
            <person name="Sharon I."/>
            <person name="Castelle C.J."/>
            <person name="Probst A.J."/>
            <person name="Thomas B.C."/>
            <person name="Singh A."/>
            <person name="Wilkins M.J."/>
            <person name="Karaoz U."/>
            <person name="Brodie E.L."/>
            <person name="Williams K.H."/>
            <person name="Hubbard S.S."/>
            <person name="Banfield J.F."/>
        </authorList>
    </citation>
    <scope>NUCLEOTIDE SEQUENCE [LARGE SCALE GENOMIC DNA]</scope>
</reference>
<sequence length="872" mass="95842">MITPRLNAKWHELPIKDLLQEFGSNLETGLADDEVGRRRAEFGPNELPKGKKLHWWEFFFRQFKNPLIFILLAAGAITWWLAEYLDTIVIFLAVLVNVAIGFWQEFRSNRIFEKLQAIVAVRSRVRRDGKMREINAKDLVPGDIILLYAGVKVSADARILEARRLEVNEALLTGESLPVKKTVLDLSGRTALADRKNMVHAGTVVEQGECIALVVAIGENTELGEIARLTASVEEESTPLQERLARLGKIIAGFVLAAAFFVILVGVWEGRAFVEMFTVGVAVAVAAIPEGLPAALSVVLAVASQRIFGRKGLVKTLIGAETLGSTTVICTDKTGTLTEGIMQVEKLVEAKDPKRSALALALANEAAVMDRGDIRGEATDCAKLKYFLEEGGGNLDEALKEYPRLAILPFDADEKYIASFHGGKERLINLFVTGAPEILIERSTLSEREKGRMREIVDSFAARGYRMIATAERGIVRSASRIDPDDIAGLRREVGGLLLSGLAAVRDPARPDVKESLKITRQAGIRVLMVTGDHKLTARAIGQDLGFSADPSALIDGPELDQLSDEEFARRIRSVEIFSRASPRHKMRIINVLRIEGHVTAMTGDGVNDAPALKAADVGVSVGDGADVTKEAADLVLLDDSFSTITSAIREGRIAFDNMRKVAVFLLMGSFTEFILVVTSLVLGIPLPVTAVQILWANIIEDGFPNFALAFEPGEKDIMERRPFKRKEPILDRLGMAFVFIQGILTDLILVGVFLWLFYNSSYTLEHLRTIILAALTTDALLLVFVLKNLREPLYKIEFFSNYYLLLAVILGFTAMFAAIYAPPLQWLLGTVPLSAGDIALVLGMGLLEVGLAEGIKWWFRRGGYFRVQTAS</sequence>
<feature type="transmembrane region" description="Helical" evidence="8">
    <location>
        <begin position="88"/>
        <end position="106"/>
    </location>
</feature>
<dbReference type="Gene3D" id="1.20.1110.10">
    <property type="entry name" value="Calcium-transporting ATPase, transmembrane domain"/>
    <property type="match status" value="2"/>
</dbReference>
<evidence type="ECO:0000256" key="2">
    <source>
        <dbReference type="ARBA" id="ARBA00022692"/>
    </source>
</evidence>
<dbReference type="SUPFAM" id="SSF81653">
    <property type="entry name" value="Calcium ATPase, transduction domain A"/>
    <property type="match status" value="1"/>
</dbReference>
<feature type="transmembrane region" description="Helical" evidence="8">
    <location>
        <begin position="691"/>
        <end position="713"/>
    </location>
</feature>
<keyword evidence="6 8" id="KW-1133">Transmembrane helix</keyword>
<keyword evidence="5" id="KW-1278">Translocase</keyword>
<dbReference type="Proteomes" id="UP000177171">
    <property type="component" value="Unassembled WGS sequence"/>
</dbReference>
<dbReference type="NCBIfam" id="TIGR01494">
    <property type="entry name" value="ATPase_P-type"/>
    <property type="match status" value="2"/>
</dbReference>
<dbReference type="InterPro" id="IPR023298">
    <property type="entry name" value="ATPase_P-typ_TM_dom_sf"/>
</dbReference>
<dbReference type="SUPFAM" id="SSF56784">
    <property type="entry name" value="HAD-like"/>
    <property type="match status" value="1"/>
</dbReference>
<organism evidence="10 11">
    <name type="scientific">Candidatus Sungbacteria bacterium RIFCSPLOWO2_12_FULL_41_11</name>
    <dbReference type="NCBI Taxonomy" id="1802286"/>
    <lineage>
        <taxon>Bacteria</taxon>
        <taxon>Candidatus Sungiibacteriota</taxon>
    </lineage>
</organism>
<dbReference type="EMBL" id="MHQY01000014">
    <property type="protein sequence ID" value="OHA13999.1"/>
    <property type="molecule type" value="Genomic_DNA"/>
</dbReference>
<dbReference type="SUPFAM" id="SSF81665">
    <property type="entry name" value="Calcium ATPase, transmembrane domain M"/>
    <property type="match status" value="1"/>
</dbReference>
<comment type="subcellular location">
    <subcellularLocation>
        <location evidence="1">Membrane</location>
        <topology evidence="1">Multi-pass membrane protein</topology>
    </subcellularLocation>
</comment>
<dbReference type="PRINTS" id="PR00119">
    <property type="entry name" value="CATATPASE"/>
</dbReference>
<dbReference type="InterPro" id="IPR023299">
    <property type="entry name" value="ATPase_P-typ_cyto_dom_N"/>
</dbReference>
<dbReference type="Gene3D" id="3.40.1110.10">
    <property type="entry name" value="Calcium-transporting ATPase, cytoplasmic domain N"/>
    <property type="match status" value="1"/>
</dbReference>
<dbReference type="PROSITE" id="PS00154">
    <property type="entry name" value="ATPASE_E1_E2"/>
    <property type="match status" value="1"/>
</dbReference>
<feature type="transmembrane region" description="Helical" evidence="8">
    <location>
        <begin position="250"/>
        <end position="268"/>
    </location>
</feature>
<dbReference type="InterPro" id="IPR044492">
    <property type="entry name" value="P_typ_ATPase_HD_dom"/>
</dbReference>
<evidence type="ECO:0000256" key="6">
    <source>
        <dbReference type="ARBA" id="ARBA00022989"/>
    </source>
</evidence>
<dbReference type="SMART" id="SM00831">
    <property type="entry name" value="Cation_ATPase_N"/>
    <property type="match status" value="1"/>
</dbReference>
<dbReference type="AlphaFoldDB" id="A0A1G2LT10"/>
<dbReference type="PANTHER" id="PTHR42861">
    <property type="entry name" value="CALCIUM-TRANSPORTING ATPASE"/>
    <property type="match status" value="1"/>
</dbReference>
<evidence type="ECO:0000313" key="10">
    <source>
        <dbReference type="EMBL" id="OHA13999.1"/>
    </source>
</evidence>
<keyword evidence="2 8" id="KW-0812">Transmembrane</keyword>
<feature type="transmembrane region" description="Helical" evidence="8">
    <location>
        <begin position="827"/>
        <end position="852"/>
    </location>
</feature>
<dbReference type="GO" id="GO:0016887">
    <property type="term" value="F:ATP hydrolysis activity"/>
    <property type="evidence" value="ECO:0007669"/>
    <property type="project" value="InterPro"/>
</dbReference>
<dbReference type="Pfam" id="PF00689">
    <property type="entry name" value="Cation_ATPase_C"/>
    <property type="match status" value="1"/>
</dbReference>
<feature type="transmembrane region" description="Helical" evidence="8">
    <location>
        <begin position="802"/>
        <end position="821"/>
    </location>
</feature>